<feature type="signal peptide" evidence="8">
    <location>
        <begin position="1"/>
        <end position="30"/>
    </location>
</feature>
<gene>
    <name evidence="11" type="primary">engD_1</name>
    <name evidence="11" type="ORF">CLPUN_16090</name>
</gene>
<keyword evidence="1 8" id="KW-0732">Signal</keyword>
<dbReference type="GO" id="GO:0009986">
    <property type="term" value="C:cell surface"/>
    <property type="evidence" value="ECO:0007669"/>
    <property type="project" value="TreeGrafter"/>
</dbReference>
<dbReference type="OrthoDB" id="9800955at2"/>
<proteinExistence type="inferred from homology"/>
<evidence type="ECO:0000256" key="6">
    <source>
        <dbReference type="ARBA" id="ARBA00023326"/>
    </source>
</evidence>
<dbReference type="Gene3D" id="3.20.20.80">
    <property type="entry name" value="Glycosidases"/>
    <property type="match status" value="1"/>
</dbReference>
<dbReference type="InterPro" id="IPR008979">
    <property type="entry name" value="Galactose-bd-like_sf"/>
</dbReference>
<evidence type="ECO:0000256" key="5">
    <source>
        <dbReference type="ARBA" id="ARBA00023295"/>
    </source>
</evidence>
<keyword evidence="3" id="KW-0136">Cellulose degradation</keyword>
<dbReference type="Pfam" id="PF00150">
    <property type="entry name" value="Cellulase"/>
    <property type="match status" value="1"/>
</dbReference>
<dbReference type="GO" id="GO:0008810">
    <property type="term" value="F:cellulase activity"/>
    <property type="evidence" value="ECO:0007669"/>
    <property type="project" value="UniProtKB-EC"/>
</dbReference>
<accession>A0A1S8TPU6</accession>
<dbReference type="InterPro" id="IPR049475">
    <property type="entry name" value="Mann_GBD_bact"/>
</dbReference>
<dbReference type="GO" id="GO:0005576">
    <property type="term" value="C:extracellular region"/>
    <property type="evidence" value="ECO:0007669"/>
    <property type="project" value="TreeGrafter"/>
</dbReference>
<keyword evidence="4" id="KW-0119">Carbohydrate metabolism</keyword>
<feature type="domain" description="Glycoside hydrolase family 5" evidence="9">
    <location>
        <begin position="70"/>
        <end position="343"/>
    </location>
</feature>
<dbReference type="Proteomes" id="UP000190890">
    <property type="component" value="Unassembled WGS sequence"/>
</dbReference>
<protein>
    <submittedName>
        <fullName evidence="11">Endoglucanase D</fullName>
        <ecNumber evidence="11">3.2.1.4</ecNumber>
    </submittedName>
</protein>
<evidence type="ECO:0000256" key="3">
    <source>
        <dbReference type="ARBA" id="ARBA00023001"/>
    </source>
</evidence>
<comment type="similarity">
    <text evidence="7">Belongs to the glycosyl hydrolase 5 (cellulase A) family.</text>
</comment>
<dbReference type="EC" id="3.2.1.4" evidence="11"/>
<keyword evidence="2 7" id="KW-0378">Hydrolase</keyword>
<feature type="domain" description="Mannanase galactose-binding" evidence="10">
    <location>
        <begin position="390"/>
        <end position="532"/>
    </location>
</feature>
<dbReference type="EMBL" id="LZZM01000099">
    <property type="protein sequence ID" value="OOM79659.1"/>
    <property type="molecule type" value="Genomic_DNA"/>
</dbReference>
<sequence>MITRKNLLILAIAFSAVTLFKGGAASASTAYTGIRNATSQEIVDDMKIGWNLGNTLDAHGYIGAEPLLSETYWGNPKTTHAMIDRIKASGFNTIRIPTTWYNHMGSAPNYTIDPAWFDRVDEVMNYAFDNDMYVILNMHHEDSWLIPTYEKQEQVKAQLTKAWTQIANRYNKYGDYLIFETMNEPRPVGAANEWSGGSAENREVINNYNLAAVNTIRSTGGNNKSRCIMVPTLAASSIPAAVDDLVIPNNDKKIIVSLHMYSPYLFSMVNTETPNWGTDAEKSALDSELDAVANKFVKKGQAVVIGEFGTINKNNKLARTTHAEYYAKAARSRHITPVWWDNGISTAGNSDTYGLLNRNTLNLDCPEVIAALVKGANVNAGTTTSSSVLYNFESSTGGWTAINALAGSSVAWEWKYNGNTSLRGDIRLSSGAQYYFALPQTQDLSGKSQLKAVVRHADWGNHGTGMGAKLYVKTGNSYQWFDGGFTKINSSSAGTELTFDLSNVPNLNDVKEIGVQFIAGDNAAWNTSLYMDYVTAQ</sequence>
<dbReference type="PANTHER" id="PTHR31297">
    <property type="entry name" value="GLUCAN ENDO-1,6-BETA-GLUCOSIDASE B"/>
    <property type="match status" value="1"/>
</dbReference>
<dbReference type="AlphaFoldDB" id="A0A1S8TPU6"/>
<evidence type="ECO:0000259" key="9">
    <source>
        <dbReference type="Pfam" id="PF00150"/>
    </source>
</evidence>
<dbReference type="InterPro" id="IPR001547">
    <property type="entry name" value="Glyco_hydro_5"/>
</dbReference>
<evidence type="ECO:0000256" key="7">
    <source>
        <dbReference type="RuleBase" id="RU361153"/>
    </source>
</evidence>
<evidence type="ECO:0000256" key="4">
    <source>
        <dbReference type="ARBA" id="ARBA00023277"/>
    </source>
</evidence>
<dbReference type="SUPFAM" id="SSF49785">
    <property type="entry name" value="Galactose-binding domain-like"/>
    <property type="match status" value="1"/>
</dbReference>
<keyword evidence="5 7" id="KW-0326">Glycosidase</keyword>
<dbReference type="Pfam" id="PF21253">
    <property type="entry name" value="Mann_GBD_bact"/>
    <property type="match status" value="1"/>
</dbReference>
<dbReference type="Gene3D" id="2.60.120.260">
    <property type="entry name" value="Galactose-binding domain-like"/>
    <property type="match status" value="1"/>
</dbReference>
<dbReference type="InterPro" id="IPR018087">
    <property type="entry name" value="Glyco_hydro_5_CS"/>
</dbReference>
<evidence type="ECO:0000256" key="1">
    <source>
        <dbReference type="ARBA" id="ARBA00022729"/>
    </source>
</evidence>
<dbReference type="RefSeq" id="WP_077846784.1">
    <property type="nucleotide sequence ID" value="NZ_LZZM01000099.1"/>
</dbReference>
<name>A0A1S8TPU6_9CLOT</name>
<evidence type="ECO:0000313" key="12">
    <source>
        <dbReference type="Proteomes" id="UP000190890"/>
    </source>
</evidence>
<feature type="chain" id="PRO_5039516926" evidence="8">
    <location>
        <begin position="31"/>
        <end position="537"/>
    </location>
</feature>
<evidence type="ECO:0000259" key="10">
    <source>
        <dbReference type="Pfam" id="PF21253"/>
    </source>
</evidence>
<dbReference type="PANTHER" id="PTHR31297:SF17">
    <property type="entry name" value="ENDOGLUCANASE"/>
    <property type="match status" value="1"/>
</dbReference>
<dbReference type="GO" id="GO:0008422">
    <property type="term" value="F:beta-glucosidase activity"/>
    <property type="evidence" value="ECO:0007669"/>
    <property type="project" value="TreeGrafter"/>
</dbReference>
<keyword evidence="6" id="KW-0624">Polysaccharide degradation</keyword>
<reference evidence="11 12" key="1">
    <citation type="submission" date="2016-05" db="EMBL/GenBank/DDBJ databases">
        <title>Microbial solvent formation.</title>
        <authorList>
            <person name="Poehlein A."/>
            <person name="Montoya Solano J.D."/>
            <person name="Flitsch S."/>
            <person name="Krabben P."/>
            <person name="Duerre P."/>
            <person name="Daniel R."/>
        </authorList>
    </citation>
    <scope>NUCLEOTIDE SEQUENCE [LARGE SCALE GENOMIC DNA]</scope>
    <source>
        <strain evidence="11 12">DSM 2619</strain>
    </source>
</reference>
<keyword evidence="12" id="KW-1185">Reference proteome</keyword>
<evidence type="ECO:0000313" key="11">
    <source>
        <dbReference type="EMBL" id="OOM79659.1"/>
    </source>
</evidence>
<evidence type="ECO:0000256" key="2">
    <source>
        <dbReference type="ARBA" id="ARBA00022801"/>
    </source>
</evidence>
<dbReference type="SUPFAM" id="SSF51445">
    <property type="entry name" value="(Trans)glycosidases"/>
    <property type="match status" value="1"/>
</dbReference>
<dbReference type="PROSITE" id="PS00659">
    <property type="entry name" value="GLYCOSYL_HYDROL_F5"/>
    <property type="match status" value="1"/>
</dbReference>
<evidence type="ECO:0000256" key="8">
    <source>
        <dbReference type="SAM" id="SignalP"/>
    </source>
</evidence>
<organism evidence="11 12">
    <name type="scientific">Clostridium puniceum</name>
    <dbReference type="NCBI Taxonomy" id="29367"/>
    <lineage>
        <taxon>Bacteria</taxon>
        <taxon>Bacillati</taxon>
        <taxon>Bacillota</taxon>
        <taxon>Clostridia</taxon>
        <taxon>Eubacteriales</taxon>
        <taxon>Clostridiaceae</taxon>
        <taxon>Clostridium</taxon>
    </lineage>
</organism>
<dbReference type="InterPro" id="IPR050386">
    <property type="entry name" value="Glycosyl_hydrolase_5"/>
</dbReference>
<comment type="caution">
    <text evidence="11">The sequence shown here is derived from an EMBL/GenBank/DDBJ whole genome shotgun (WGS) entry which is preliminary data.</text>
</comment>
<dbReference type="InterPro" id="IPR017853">
    <property type="entry name" value="GH"/>
</dbReference>
<dbReference type="GO" id="GO:0030245">
    <property type="term" value="P:cellulose catabolic process"/>
    <property type="evidence" value="ECO:0007669"/>
    <property type="project" value="UniProtKB-KW"/>
</dbReference>
<dbReference type="STRING" id="29367.CLPUN_16090"/>